<dbReference type="RefSeq" id="WP_114468346.1">
    <property type="nucleotide sequence ID" value="NZ_QPJK01000003.1"/>
</dbReference>
<feature type="transmembrane region" description="Helical" evidence="1">
    <location>
        <begin position="186"/>
        <end position="210"/>
    </location>
</feature>
<name>A0A368Y422_9BURK</name>
<dbReference type="InterPro" id="IPR047798">
    <property type="entry name" value="BPSS1780-like"/>
</dbReference>
<dbReference type="EMBL" id="QPJK01000003">
    <property type="protein sequence ID" value="RCW72974.1"/>
    <property type="molecule type" value="Genomic_DNA"/>
</dbReference>
<feature type="transmembrane region" description="Helical" evidence="1">
    <location>
        <begin position="216"/>
        <end position="240"/>
    </location>
</feature>
<evidence type="ECO:0008006" key="4">
    <source>
        <dbReference type="Google" id="ProtNLM"/>
    </source>
</evidence>
<dbReference type="AlphaFoldDB" id="A0A368Y422"/>
<dbReference type="Proteomes" id="UP000252884">
    <property type="component" value="Unassembled WGS sequence"/>
</dbReference>
<sequence length="256" mass="27310">MNLNIVPARTGVQWVREGIQTFFRQPLALVGLFFMYMAVMLIVSQLPGIGVLLAGVLVPASTLGLMAATREAAQGRFPMPTVLASAFRAGQQRMKAMLALGLAYAVLSTLVSLLVSALLPTPDAPAQAGTPAAQQVSGAVLLTLLLHLPIFLMFWHAPALVHWHGVTPAKSLFFSIVACLRNARAFLVYGLAWAGLVMAMGMVIAIFASLVGSAEAASMVMMPFAFLMAAMMSTSIYFTFRDCFVESETPALPDEA</sequence>
<evidence type="ECO:0000256" key="1">
    <source>
        <dbReference type="SAM" id="Phobius"/>
    </source>
</evidence>
<evidence type="ECO:0000313" key="3">
    <source>
        <dbReference type="Proteomes" id="UP000252884"/>
    </source>
</evidence>
<dbReference type="OrthoDB" id="5298483at2"/>
<keyword evidence="1" id="KW-1133">Transmembrane helix</keyword>
<reference evidence="2 3" key="1">
    <citation type="submission" date="2018-07" db="EMBL/GenBank/DDBJ databases">
        <title>Genomic Encyclopedia of Type Strains, Phase IV (KMG-IV): sequencing the most valuable type-strain genomes for metagenomic binning, comparative biology and taxonomic classification.</title>
        <authorList>
            <person name="Goeker M."/>
        </authorList>
    </citation>
    <scope>NUCLEOTIDE SEQUENCE [LARGE SCALE GENOMIC DNA]</scope>
    <source>
        <strain evidence="2 3">DSM 21634</strain>
    </source>
</reference>
<keyword evidence="1" id="KW-0812">Transmembrane</keyword>
<accession>A0A368Y422</accession>
<protein>
    <recommendedName>
        <fullName evidence="4">Transmembrane protein</fullName>
    </recommendedName>
</protein>
<feature type="transmembrane region" description="Helical" evidence="1">
    <location>
        <begin position="49"/>
        <end position="69"/>
    </location>
</feature>
<keyword evidence="3" id="KW-1185">Reference proteome</keyword>
<gene>
    <name evidence="2" type="ORF">DES41_103582</name>
</gene>
<comment type="caution">
    <text evidence="2">The sequence shown here is derived from an EMBL/GenBank/DDBJ whole genome shotgun (WGS) entry which is preliminary data.</text>
</comment>
<dbReference type="NCBIfam" id="NF041043">
    <property type="entry name" value="BPSS1780_fam"/>
    <property type="match status" value="1"/>
</dbReference>
<evidence type="ECO:0000313" key="2">
    <source>
        <dbReference type="EMBL" id="RCW72974.1"/>
    </source>
</evidence>
<proteinExistence type="predicted"/>
<feature type="transmembrane region" description="Helical" evidence="1">
    <location>
        <begin position="26"/>
        <end position="43"/>
    </location>
</feature>
<keyword evidence="1" id="KW-0472">Membrane</keyword>
<feature type="transmembrane region" description="Helical" evidence="1">
    <location>
        <begin position="139"/>
        <end position="165"/>
    </location>
</feature>
<organism evidence="2 3">
    <name type="scientific">Pseudorhodoferax soli</name>
    <dbReference type="NCBI Taxonomy" id="545864"/>
    <lineage>
        <taxon>Bacteria</taxon>
        <taxon>Pseudomonadati</taxon>
        <taxon>Pseudomonadota</taxon>
        <taxon>Betaproteobacteria</taxon>
        <taxon>Burkholderiales</taxon>
        <taxon>Comamonadaceae</taxon>
    </lineage>
</organism>
<feature type="transmembrane region" description="Helical" evidence="1">
    <location>
        <begin position="97"/>
        <end position="119"/>
    </location>
</feature>